<feature type="domain" description="Cation efflux protein transmembrane" evidence="9">
    <location>
        <begin position="28"/>
        <end position="217"/>
    </location>
</feature>
<evidence type="ECO:0000256" key="5">
    <source>
        <dbReference type="ARBA" id="ARBA00022989"/>
    </source>
</evidence>
<evidence type="ECO:0000256" key="8">
    <source>
        <dbReference type="SAM" id="Phobius"/>
    </source>
</evidence>
<dbReference type="EMBL" id="JBHMDY010000004">
    <property type="protein sequence ID" value="MFB9259646.1"/>
    <property type="molecule type" value="Genomic_DNA"/>
</dbReference>
<dbReference type="PANTHER" id="PTHR11562:SF17">
    <property type="entry name" value="RE54080P-RELATED"/>
    <property type="match status" value="1"/>
</dbReference>
<organism evidence="11 12">
    <name type="scientific">Dietzia aerolata</name>
    <dbReference type="NCBI Taxonomy" id="595984"/>
    <lineage>
        <taxon>Bacteria</taxon>
        <taxon>Bacillati</taxon>
        <taxon>Actinomycetota</taxon>
        <taxon>Actinomycetes</taxon>
        <taxon>Mycobacteriales</taxon>
        <taxon>Dietziaceae</taxon>
        <taxon>Dietzia</taxon>
    </lineage>
</organism>
<evidence type="ECO:0000256" key="4">
    <source>
        <dbReference type="ARBA" id="ARBA00022692"/>
    </source>
</evidence>
<sequence length="307" mass="31627">MGAGHSHGIGGEHVTGHAGARFRVRLGLAFVLTASFFAVELVAGLLSGSLALLSDAGHMGADVVALGAALLATIIATRPDSTGRRTYGHYRVEIFASGLAVLIMLGMGVYVLVEAVGRLGSDADVATGTMLLVGVLGLVVNLISLFLLRSGSTESLAVRGAYLEVLADAAGSVGVIAAAILIRVTGSTIWDLVVAVAIAVFIVVRAVALGRQVLAVLAQHAPDGIDPADVTDDLAAIDGVTEVHDLHLWTLTSGMNVATVHMVVDPGSDNADILDTAQRTLRERHGLVHVTVQLEADGVVACSRLDW</sequence>
<evidence type="ECO:0000259" key="9">
    <source>
        <dbReference type="Pfam" id="PF01545"/>
    </source>
</evidence>
<dbReference type="InterPro" id="IPR002524">
    <property type="entry name" value="Cation_efflux"/>
</dbReference>
<gene>
    <name evidence="11" type="ORF">ACFFVD_07510</name>
</gene>
<keyword evidence="3" id="KW-0813">Transport</keyword>
<dbReference type="Proteomes" id="UP001589700">
    <property type="component" value="Unassembled WGS sequence"/>
</dbReference>
<dbReference type="Pfam" id="PF01545">
    <property type="entry name" value="Cation_efflux"/>
    <property type="match status" value="1"/>
</dbReference>
<keyword evidence="5 8" id="KW-1133">Transmembrane helix</keyword>
<evidence type="ECO:0000256" key="1">
    <source>
        <dbReference type="ARBA" id="ARBA00004141"/>
    </source>
</evidence>
<evidence type="ECO:0000259" key="10">
    <source>
        <dbReference type="Pfam" id="PF16916"/>
    </source>
</evidence>
<evidence type="ECO:0000256" key="6">
    <source>
        <dbReference type="ARBA" id="ARBA00023065"/>
    </source>
</evidence>
<evidence type="ECO:0000256" key="2">
    <source>
        <dbReference type="ARBA" id="ARBA00008873"/>
    </source>
</evidence>
<dbReference type="InterPro" id="IPR027469">
    <property type="entry name" value="Cation_efflux_TMD_sf"/>
</dbReference>
<dbReference type="PANTHER" id="PTHR11562">
    <property type="entry name" value="CATION EFFLUX PROTEIN/ ZINC TRANSPORTER"/>
    <property type="match status" value="1"/>
</dbReference>
<comment type="similarity">
    <text evidence="2">Belongs to the cation diffusion facilitator (CDF) transporter (TC 2.A.4) family. SLC30A subfamily.</text>
</comment>
<feature type="transmembrane region" description="Helical" evidence="8">
    <location>
        <begin position="90"/>
        <end position="113"/>
    </location>
</feature>
<dbReference type="Gene3D" id="1.20.1510.10">
    <property type="entry name" value="Cation efflux protein transmembrane domain"/>
    <property type="match status" value="1"/>
</dbReference>
<accession>A0ABV5JPR5</accession>
<evidence type="ECO:0000256" key="7">
    <source>
        <dbReference type="ARBA" id="ARBA00023136"/>
    </source>
</evidence>
<keyword evidence="6" id="KW-0406">Ion transport</keyword>
<comment type="caution">
    <text evidence="11">The sequence shown here is derived from an EMBL/GenBank/DDBJ whole genome shotgun (WGS) entry which is preliminary data.</text>
</comment>
<keyword evidence="4 8" id="KW-0812">Transmembrane</keyword>
<reference evidence="11 12" key="1">
    <citation type="submission" date="2024-09" db="EMBL/GenBank/DDBJ databases">
        <authorList>
            <person name="Sun Q."/>
            <person name="Mori K."/>
        </authorList>
    </citation>
    <scope>NUCLEOTIDE SEQUENCE [LARGE SCALE GENOMIC DNA]</scope>
    <source>
        <strain evidence="11 12">CCM 7659</strain>
    </source>
</reference>
<dbReference type="InterPro" id="IPR036837">
    <property type="entry name" value="Cation_efflux_CTD_sf"/>
</dbReference>
<dbReference type="SUPFAM" id="SSF160240">
    <property type="entry name" value="Cation efflux protein cytoplasmic domain-like"/>
    <property type="match status" value="1"/>
</dbReference>
<evidence type="ECO:0000313" key="12">
    <source>
        <dbReference type="Proteomes" id="UP001589700"/>
    </source>
</evidence>
<evidence type="ECO:0000256" key="3">
    <source>
        <dbReference type="ARBA" id="ARBA00022448"/>
    </source>
</evidence>
<dbReference type="InterPro" id="IPR050681">
    <property type="entry name" value="CDF/SLC30A"/>
</dbReference>
<feature type="transmembrane region" description="Helical" evidence="8">
    <location>
        <begin position="160"/>
        <end position="182"/>
    </location>
</feature>
<feature type="transmembrane region" description="Helical" evidence="8">
    <location>
        <begin position="59"/>
        <end position="78"/>
    </location>
</feature>
<name>A0ABV5JPR5_9ACTN</name>
<protein>
    <submittedName>
        <fullName evidence="11">Cation diffusion facilitator family transporter</fullName>
    </submittedName>
</protein>
<dbReference type="Pfam" id="PF16916">
    <property type="entry name" value="ZT_dimer"/>
    <property type="match status" value="1"/>
</dbReference>
<dbReference type="SUPFAM" id="SSF161111">
    <property type="entry name" value="Cation efflux protein transmembrane domain-like"/>
    <property type="match status" value="1"/>
</dbReference>
<feature type="transmembrane region" description="Helical" evidence="8">
    <location>
        <begin position="125"/>
        <end position="148"/>
    </location>
</feature>
<keyword evidence="12" id="KW-1185">Reference proteome</keyword>
<dbReference type="RefSeq" id="WP_182632710.1">
    <property type="nucleotide sequence ID" value="NZ_JAALDM010000176.1"/>
</dbReference>
<feature type="transmembrane region" description="Helical" evidence="8">
    <location>
        <begin position="188"/>
        <end position="208"/>
    </location>
</feature>
<feature type="domain" description="Cation efflux protein cytoplasmic" evidence="10">
    <location>
        <begin position="222"/>
        <end position="295"/>
    </location>
</feature>
<evidence type="ECO:0000313" key="11">
    <source>
        <dbReference type="EMBL" id="MFB9259646.1"/>
    </source>
</evidence>
<dbReference type="InterPro" id="IPR027470">
    <property type="entry name" value="Cation_efflux_CTD"/>
</dbReference>
<comment type="subcellular location">
    <subcellularLocation>
        <location evidence="1">Membrane</location>
        <topology evidence="1">Multi-pass membrane protein</topology>
    </subcellularLocation>
</comment>
<proteinExistence type="inferred from homology"/>
<dbReference type="InterPro" id="IPR058533">
    <property type="entry name" value="Cation_efflux_TM"/>
</dbReference>
<keyword evidence="7 8" id="KW-0472">Membrane</keyword>
<dbReference type="NCBIfam" id="TIGR01297">
    <property type="entry name" value="CDF"/>
    <property type="match status" value="1"/>
</dbReference>
<feature type="transmembrane region" description="Helical" evidence="8">
    <location>
        <begin position="26"/>
        <end position="53"/>
    </location>
</feature>